<organism evidence="1 2">
    <name type="scientific">Bacillus nakamurai</name>
    <dbReference type="NCBI Taxonomy" id="1793963"/>
    <lineage>
        <taxon>Bacteria</taxon>
        <taxon>Bacillati</taxon>
        <taxon>Bacillota</taxon>
        <taxon>Bacilli</taxon>
        <taxon>Bacillales</taxon>
        <taxon>Bacillaceae</taxon>
        <taxon>Bacillus</taxon>
    </lineage>
</organism>
<protein>
    <submittedName>
        <fullName evidence="1">Uncharacterized protein</fullName>
    </submittedName>
</protein>
<comment type="caution">
    <text evidence="1">The sequence shown here is derived from an EMBL/GenBank/DDBJ whole genome shotgun (WGS) entry which is preliminary data.</text>
</comment>
<accession>A0A150FAY1</accession>
<reference evidence="2" key="1">
    <citation type="submission" date="2016-02" db="EMBL/GenBank/DDBJ databases">
        <authorList>
            <person name="Dunlap C."/>
        </authorList>
    </citation>
    <scope>NUCLEOTIDE SEQUENCE [LARGE SCALE GENOMIC DNA]</scope>
    <source>
        <strain evidence="2">NRRL B-41092</strain>
    </source>
</reference>
<evidence type="ECO:0000313" key="2">
    <source>
        <dbReference type="Proteomes" id="UP000075430"/>
    </source>
</evidence>
<keyword evidence="2" id="KW-1185">Reference proteome</keyword>
<dbReference type="AlphaFoldDB" id="A0A150FAY1"/>
<dbReference type="STRING" id="1793963.AXI58_10480"/>
<gene>
    <name evidence="1" type="ORF">AXI58_10480</name>
</gene>
<dbReference type="Proteomes" id="UP000075430">
    <property type="component" value="Unassembled WGS sequence"/>
</dbReference>
<dbReference type="EMBL" id="LSBA01000005">
    <property type="protein sequence ID" value="KXZ22407.1"/>
    <property type="molecule type" value="Genomic_DNA"/>
</dbReference>
<sequence length="59" mass="6678">MIILDQEVFVKSTGEPGIVVAIYPETNSIELCYYDGTYDERRMDDILGGDQLVASYNKK</sequence>
<dbReference type="OrthoDB" id="2897429at2"/>
<dbReference type="RefSeq" id="WP_061520750.1">
    <property type="nucleotide sequence ID" value="NZ_JARLZY010000019.1"/>
</dbReference>
<proteinExistence type="predicted"/>
<evidence type="ECO:0000313" key="1">
    <source>
        <dbReference type="EMBL" id="KXZ22407.1"/>
    </source>
</evidence>
<name>A0A150FAY1_9BACI</name>